<gene>
    <name evidence="2" type="ORF">PAAG_02005</name>
</gene>
<dbReference type="EMBL" id="KN293995">
    <property type="protein sequence ID" value="EEH39816.2"/>
    <property type="molecule type" value="Genomic_DNA"/>
</dbReference>
<sequence>MTTVLLLRVITSFRKCWRYELGNVPLQENKVVSSEREASQLAVASPCPGSNWTFDSIHSANILNLTIRLFQGIIINFIALVSYVVDVVGATQDFCKVDIGIQEQQKLASREEMRLALAPTANPKSEANVTKYEHTWSHQLTKP</sequence>
<evidence type="ECO:0000313" key="2">
    <source>
        <dbReference type="EMBL" id="EEH39816.2"/>
    </source>
</evidence>
<dbReference type="VEuPathDB" id="FungiDB:PAAG_02005"/>
<accession>C1GU10</accession>
<dbReference type="KEGG" id="pbl:PAAG_02005"/>
<dbReference type="GeneID" id="9099260"/>
<reference evidence="2 3" key="1">
    <citation type="journal article" date="2011" name="PLoS Genet.">
        <title>Comparative genomic analysis of human fungal pathogens causing paracoccidioidomycosis.</title>
        <authorList>
            <person name="Desjardins C.A."/>
            <person name="Champion M.D."/>
            <person name="Holder J.W."/>
            <person name="Muszewska A."/>
            <person name="Goldberg J."/>
            <person name="Bailao A.M."/>
            <person name="Brigido M.M."/>
            <person name="Ferreira M.E."/>
            <person name="Garcia A.M."/>
            <person name="Grynberg M."/>
            <person name="Gujja S."/>
            <person name="Heiman D.I."/>
            <person name="Henn M.R."/>
            <person name="Kodira C.D."/>
            <person name="Leon-Narvaez H."/>
            <person name="Longo L.V."/>
            <person name="Ma L.J."/>
            <person name="Malavazi I."/>
            <person name="Matsuo A.L."/>
            <person name="Morais F.V."/>
            <person name="Pereira M."/>
            <person name="Rodriguez-Brito S."/>
            <person name="Sakthikumar S."/>
            <person name="Salem-Izacc S.M."/>
            <person name="Sykes S.M."/>
            <person name="Teixeira M.M."/>
            <person name="Vallejo M.C."/>
            <person name="Walter M.E."/>
            <person name="Yandava C."/>
            <person name="Young S."/>
            <person name="Zeng Q."/>
            <person name="Zucker J."/>
            <person name="Felipe M.S."/>
            <person name="Goldman G.H."/>
            <person name="Haas B.J."/>
            <person name="McEwen J.G."/>
            <person name="Nino-Vega G."/>
            <person name="Puccia R."/>
            <person name="San-Blas G."/>
            <person name="Soares C.M."/>
            <person name="Birren B.W."/>
            <person name="Cuomo C.A."/>
        </authorList>
    </citation>
    <scope>NUCLEOTIDE SEQUENCE [LARGE SCALE GENOMIC DNA]</scope>
    <source>
        <strain evidence="3">ATCC MYA-826 / Pb01</strain>
    </source>
</reference>
<dbReference type="RefSeq" id="XP_015701518.1">
    <property type="nucleotide sequence ID" value="XM_015844514.1"/>
</dbReference>
<proteinExistence type="predicted"/>
<protein>
    <submittedName>
        <fullName evidence="2">Uncharacterized protein</fullName>
    </submittedName>
</protein>
<dbReference type="HOGENOM" id="CLU_1806778_0_0_1"/>
<evidence type="ECO:0000313" key="3">
    <source>
        <dbReference type="Proteomes" id="UP000002059"/>
    </source>
</evidence>
<name>C1GU10_PARBA</name>
<dbReference type="Proteomes" id="UP000002059">
    <property type="component" value="Partially assembled WGS sequence"/>
</dbReference>
<evidence type="ECO:0000256" key="1">
    <source>
        <dbReference type="SAM" id="MobiDB-lite"/>
    </source>
</evidence>
<dbReference type="AlphaFoldDB" id="C1GU10"/>
<organism evidence="2 3">
    <name type="scientific">Paracoccidioides lutzii (strain ATCC MYA-826 / Pb01)</name>
    <name type="common">Paracoccidioides brasiliensis</name>
    <dbReference type="NCBI Taxonomy" id="502779"/>
    <lineage>
        <taxon>Eukaryota</taxon>
        <taxon>Fungi</taxon>
        <taxon>Dikarya</taxon>
        <taxon>Ascomycota</taxon>
        <taxon>Pezizomycotina</taxon>
        <taxon>Eurotiomycetes</taxon>
        <taxon>Eurotiomycetidae</taxon>
        <taxon>Onygenales</taxon>
        <taxon>Ajellomycetaceae</taxon>
        <taxon>Paracoccidioides</taxon>
    </lineage>
</organism>
<feature type="region of interest" description="Disordered" evidence="1">
    <location>
        <begin position="120"/>
        <end position="143"/>
    </location>
</feature>
<keyword evidence="3" id="KW-1185">Reference proteome</keyword>